<feature type="compositionally biased region" description="Basic residues" evidence="1">
    <location>
        <begin position="694"/>
        <end position="704"/>
    </location>
</feature>
<feature type="compositionally biased region" description="Low complexity" evidence="1">
    <location>
        <begin position="238"/>
        <end position="252"/>
    </location>
</feature>
<evidence type="ECO:0000256" key="1">
    <source>
        <dbReference type="SAM" id="MobiDB-lite"/>
    </source>
</evidence>
<reference evidence="3 4" key="1">
    <citation type="submission" date="2020-12" db="EMBL/GenBank/DDBJ databases">
        <title>Metabolic potential, ecology and presence of endohyphal bacteria is reflected in genomic diversity of Mucoromycotina.</title>
        <authorList>
            <person name="Muszewska A."/>
            <person name="Okrasinska A."/>
            <person name="Steczkiewicz K."/>
            <person name="Drgas O."/>
            <person name="Orlowska M."/>
            <person name="Perlinska-Lenart U."/>
            <person name="Aleksandrzak-Piekarczyk T."/>
            <person name="Szatraj K."/>
            <person name="Zielenkiewicz U."/>
            <person name="Pilsyk S."/>
            <person name="Malc E."/>
            <person name="Mieczkowski P."/>
            <person name="Kruszewska J.S."/>
            <person name="Biernat P."/>
            <person name="Pawlowska J."/>
        </authorList>
    </citation>
    <scope>NUCLEOTIDE SEQUENCE [LARGE SCALE GENOMIC DNA]</scope>
    <source>
        <strain evidence="3 4">CBS 142.35</strain>
    </source>
</reference>
<dbReference type="CDD" id="cd12148">
    <property type="entry name" value="fungal_TF_MHR"/>
    <property type="match status" value="1"/>
</dbReference>
<gene>
    <name evidence="3" type="ORF">INT45_007114</name>
</gene>
<feature type="region of interest" description="Disordered" evidence="1">
    <location>
        <begin position="869"/>
        <end position="888"/>
    </location>
</feature>
<comment type="caution">
    <text evidence="3">The sequence shown here is derived from an EMBL/GenBank/DDBJ whole genome shotgun (WGS) entry which is preliminary data.</text>
</comment>
<feature type="compositionally biased region" description="Low complexity" evidence="1">
    <location>
        <begin position="906"/>
        <end position="917"/>
    </location>
</feature>
<dbReference type="EMBL" id="JAEPRB010000023">
    <property type="protein sequence ID" value="KAG2225870.1"/>
    <property type="molecule type" value="Genomic_DNA"/>
</dbReference>
<feature type="compositionally biased region" description="Low complexity" evidence="1">
    <location>
        <begin position="259"/>
        <end position="269"/>
    </location>
</feature>
<feature type="region of interest" description="Disordered" evidence="1">
    <location>
        <begin position="652"/>
        <end position="708"/>
    </location>
</feature>
<feature type="compositionally biased region" description="Basic and acidic residues" evidence="1">
    <location>
        <begin position="75"/>
        <end position="87"/>
    </location>
</feature>
<dbReference type="PANTHER" id="PTHR42264">
    <property type="entry name" value="EPHRIN_REC_LIKE DOMAIN-CONTAINING PROTEIN"/>
    <property type="match status" value="1"/>
</dbReference>
<feature type="region of interest" description="Disordered" evidence="1">
    <location>
        <begin position="898"/>
        <end position="923"/>
    </location>
</feature>
<feature type="compositionally biased region" description="Low complexity" evidence="1">
    <location>
        <begin position="43"/>
        <end position="56"/>
    </location>
</feature>
<dbReference type="Pfam" id="PF00172">
    <property type="entry name" value="Zn_clus"/>
    <property type="match status" value="1"/>
</dbReference>
<dbReference type="OrthoDB" id="39175at2759"/>
<proteinExistence type="predicted"/>
<dbReference type="InterPro" id="IPR001138">
    <property type="entry name" value="Zn2Cys6_DnaBD"/>
</dbReference>
<evidence type="ECO:0000259" key="2">
    <source>
        <dbReference type="Pfam" id="PF00172"/>
    </source>
</evidence>
<name>A0A8H7SC20_9FUNG</name>
<accession>A0A8H7SC20</accession>
<dbReference type="Proteomes" id="UP000646827">
    <property type="component" value="Unassembled WGS sequence"/>
</dbReference>
<feature type="compositionally biased region" description="Low complexity" evidence="1">
    <location>
        <begin position="1381"/>
        <end position="1392"/>
    </location>
</feature>
<feature type="region of interest" description="Disordered" evidence="1">
    <location>
        <begin position="1291"/>
        <end position="1315"/>
    </location>
</feature>
<evidence type="ECO:0000313" key="3">
    <source>
        <dbReference type="EMBL" id="KAG2225870.1"/>
    </source>
</evidence>
<feature type="region of interest" description="Disordered" evidence="1">
    <location>
        <begin position="238"/>
        <end position="269"/>
    </location>
</feature>
<feature type="compositionally biased region" description="Low complexity" evidence="1">
    <location>
        <begin position="1338"/>
        <end position="1355"/>
    </location>
</feature>
<feature type="compositionally biased region" description="Polar residues" evidence="1">
    <location>
        <begin position="1359"/>
        <end position="1380"/>
    </location>
</feature>
<feature type="region of interest" description="Disordered" evidence="1">
    <location>
        <begin position="35"/>
        <end position="114"/>
    </location>
</feature>
<dbReference type="GO" id="GO:0008270">
    <property type="term" value="F:zinc ion binding"/>
    <property type="evidence" value="ECO:0007669"/>
    <property type="project" value="InterPro"/>
</dbReference>
<feature type="compositionally biased region" description="Low complexity" evidence="1">
    <location>
        <begin position="679"/>
        <end position="690"/>
    </location>
</feature>
<sequence length="1421" mass="159190">MRCDGLIPCARCIQHSLECSYEDDGNRRQRTEHIKVQDDVLNSDDGSNSSHNNNTSFDDDTKEHTTAPTTKIATKKIERNSLTREKYTTTLSSPAPQQQLKQEEQEQQHEYKRSSLKRISFSNDLYESMRQNDTSVITKSYLLGTQLPPLLFDFFNLTSQPYKIWLHFITQFRQFLKVNNNNRNTNNNNNAIPDNLSKEIINLFSKFNWLYSTIFNFTVLHSAAAPALTQLFCNTPSSSSNNSSTSNKNVTSAISGLETPTSSTSPNNNTLDSNSNHINNNNYMEQTIVYAIHALVFHAAFQSLATSCQNIASSLEYYADLFYREAHRRFWDAALLVDKNRSLDTNALLQLTRLSVLLVHYQCSVICEEQAYMTLRVGIGYALRCGLSDIIKTNSTNDHVIQTNEKKRLKALHHILDAWKTWFSFYLHRNEWYDDDNQIHQPYSPNNSNNSSLSTATLPKMNDLAAGDSKGSKQRWALQVADTYTEFLKRLSKNNMKYSEIKEQLHTLRSWSTIHGQGGLRSSAQEKQDYSRPSNISLPACILSLYHHTLTIQVFFCQIPASLSLFRRNSGSFSSTQDKISNDKILSRNAILDICDQAAADIVHIIDDLTMDYHSLPGSTTDQTRQRDPIVHTVLYPLCFAASVSVSCLRQRKPPSHGLDYNNGKNDDDDQDDHDSQNQHRQSQRQQQQQHLVNNKKNKKRHSAQHTTEAVAVVAATAAAAVKASTEPKAVTLMPIYKLQRLLNPIRSQIEVANVFTESLDEIQATAAANKPTHQQILTENPDNRRFMSVPSTTVTTLTPANTATYNKGSHSTVSNATSAPVVFNPQFQHPPAHTITSITKSSARFNDHQWPESLGQSFSDENLLNEALPLQGGTTSGRGPGFPLDRNDIDREQLEKLSRKKDLRSNSSNNSGNSNGTNPMQVTTMPGNTTVDMFRTSTSFSEAAAAAAAAVAGGNAPPSFSLRHSYPESSDAYPMGTSNTMHRRRNTVAVQQHHQQQRTLLAHNQKRQYAQTVTDYPNMDMDYQQQVMTPKRMRTNSVYSDQMDMLRTDRHQHHHQQHHPRISTSAAVAAATTTTNGNFGRTQQQMSNNLSMQEIHDQSGITVYTTDFLFMNLADPVATAAAATTNTSSDPNIYQQQTSSRVPTMDRNNNNNTIRNEPPATPEPFTSNVPGTSAQTQGVATVTSTTGGMVSNITSNAPKVPLLPAPQPNLPSNKGWAARPKDWNSDFQQSIIETLHNTGQMNVEAGSFGPGIVDPSSMNINIDPMTSHTTQQPTLNDSNSMFLFFNMENQQQQQHRLTHTSHHHQQQDEWVGQQQQNPLPTRLHTNIQKSGHSVYTRRGQQQHYQQQQRQLQSRVKSPRTSSSLNQQQHQAPSLSEPTNSSASDGRSTSASPAMFGQEAWIGQVSNQNKMAADVMATNWN</sequence>
<feature type="domain" description="Zn(2)-C6 fungal-type" evidence="2">
    <location>
        <begin position="2"/>
        <end position="24"/>
    </location>
</feature>
<keyword evidence="4" id="KW-1185">Reference proteome</keyword>
<organism evidence="3 4">
    <name type="scientific">Circinella minor</name>
    <dbReference type="NCBI Taxonomy" id="1195481"/>
    <lineage>
        <taxon>Eukaryota</taxon>
        <taxon>Fungi</taxon>
        <taxon>Fungi incertae sedis</taxon>
        <taxon>Mucoromycota</taxon>
        <taxon>Mucoromycotina</taxon>
        <taxon>Mucoromycetes</taxon>
        <taxon>Mucorales</taxon>
        <taxon>Lichtheimiaceae</taxon>
        <taxon>Circinella</taxon>
    </lineage>
</organism>
<evidence type="ECO:0000313" key="4">
    <source>
        <dbReference type="Proteomes" id="UP000646827"/>
    </source>
</evidence>
<feature type="compositionally biased region" description="Polar residues" evidence="1">
    <location>
        <begin position="1127"/>
        <end position="1143"/>
    </location>
</feature>
<feature type="region of interest" description="Disordered" evidence="1">
    <location>
        <begin position="1124"/>
        <end position="1179"/>
    </location>
</feature>
<feature type="compositionally biased region" description="Basic and acidic residues" evidence="1">
    <location>
        <begin position="101"/>
        <end position="113"/>
    </location>
</feature>
<feature type="region of interest" description="Disordered" evidence="1">
    <location>
        <begin position="1331"/>
        <end position="1392"/>
    </location>
</feature>
<dbReference type="CDD" id="cd00067">
    <property type="entry name" value="GAL4"/>
    <property type="match status" value="1"/>
</dbReference>
<protein>
    <recommendedName>
        <fullName evidence="2">Zn(2)-C6 fungal-type domain-containing protein</fullName>
    </recommendedName>
</protein>
<feature type="compositionally biased region" description="Polar residues" evidence="1">
    <location>
        <begin position="1165"/>
        <end position="1179"/>
    </location>
</feature>
<dbReference type="GO" id="GO:0000981">
    <property type="term" value="F:DNA-binding transcription factor activity, RNA polymerase II-specific"/>
    <property type="evidence" value="ECO:0007669"/>
    <property type="project" value="InterPro"/>
</dbReference>